<evidence type="ECO:0000313" key="2">
    <source>
        <dbReference type="EMBL" id="HAE94283.1"/>
    </source>
</evidence>
<dbReference type="Gene3D" id="3.90.870.10">
    <property type="entry name" value="DHBP synthase"/>
    <property type="match status" value="1"/>
</dbReference>
<feature type="non-terminal residue" evidence="2">
    <location>
        <position position="47"/>
    </location>
</feature>
<protein>
    <submittedName>
        <fullName evidence="2">Translation factor Sua5</fullName>
    </submittedName>
</protein>
<organism evidence="2 3">
    <name type="scientific">Hyphomonas atlantica</name>
    <dbReference type="NCBI Taxonomy" id="1280948"/>
    <lineage>
        <taxon>Bacteria</taxon>
        <taxon>Pseudomonadati</taxon>
        <taxon>Pseudomonadota</taxon>
        <taxon>Alphaproteobacteria</taxon>
        <taxon>Hyphomonadales</taxon>
        <taxon>Hyphomonadaceae</taxon>
        <taxon>Hyphomonas</taxon>
    </lineage>
</organism>
<dbReference type="Pfam" id="PF01300">
    <property type="entry name" value="Sua5_yciO_yrdC"/>
    <property type="match status" value="1"/>
</dbReference>
<feature type="domain" description="YrdC-like" evidence="1">
    <location>
        <begin position="18"/>
        <end position="47"/>
    </location>
</feature>
<evidence type="ECO:0000259" key="1">
    <source>
        <dbReference type="Pfam" id="PF01300"/>
    </source>
</evidence>
<dbReference type="EMBL" id="DMBR01000210">
    <property type="protein sequence ID" value="HAE94283.1"/>
    <property type="molecule type" value="Genomic_DNA"/>
</dbReference>
<dbReference type="InterPro" id="IPR017945">
    <property type="entry name" value="DHBP_synth_RibB-like_a/b_dom"/>
</dbReference>
<dbReference type="InterPro" id="IPR006070">
    <property type="entry name" value="Sua5-like_dom"/>
</dbReference>
<dbReference type="GO" id="GO:0003725">
    <property type="term" value="F:double-stranded RNA binding"/>
    <property type="evidence" value="ECO:0007669"/>
    <property type="project" value="InterPro"/>
</dbReference>
<gene>
    <name evidence="2" type="ORF">DCG65_06965</name>
</gene>
<dbReference type="AlphaFoldDB" id="A0A3B9L197"/>
<accession>A0A3B9L197</accession>
<sequence length="47" mass="4777">MTAIAPISSGPIDLAISFLRKGGLVAMPTETVYGLACDAANPDAVTR</sequence>
<comment type="caution">
    <text evidence="2">The sequence shown here is derived from an EMBL/GenBank/DDBJ whole genome shotgun (WGS) entry which is preliminary data.</text>
</comment>
<evidence type="ECO:0000313" key="3">
    <source>
        <dbReference type="Proteomes" id="UP000259173"/>
    </source>
</evidence>
<dbReference type="SUPFAM" id="SSF55821">
    <property type="entry name" value="YrdC/RibB"/>
    <property type="match status" value="1"/>
</dbReference>
<dbReference type="Proteomes" id="UP000259173">
    <property type="component" value="Unassembled WGS sequence"/>
</dbReference>
<proteinExistence type="predicted"/>
<reference evidence="2 3" key="1">
    <citation type="journal article" date="2018" name="Nat. Biotechnol.">
        <title>A standardized bacterial taxonomy based on genome phylogeny substantially revises the tree of life.</title>
        <authorList>
            <person name="Parks D.H."/>
            <person name="Chuvochina M."/>
            <person name="Waite D.W."/>
            <person name="Rinke C."/>
            <person name="Skarshewski A."/>
            <person name="Chaumeil P.A."/>
            <person name="Hugenholtz P."/>
        </authorList>
    </citation>
    <scope>NUCLEOTIDE SEQUENCE [LARGE SCALE GENOMIC DNA]</scope>
    <source>
        <strain evidence="2">UBA8557</strain>
    </source>
</reference>
<name>A0A3B9L197_9PROT</name>